<dbReference type="Pfam" id="PF22381">
    <property type="entry name" value="Staph_reg_Sar_Rot"/>
    <property type="match status" value="1"/>
</dbReference>
<comment type="caution">
    <text evidence="7">The sequence shown here is derived from an EMBL/GenBank/DDBJ whole genome shotgun (WGS) entry which is preliminary data.</text>
</comment>
<dbReference type="GO" id="GO:0005737">
    <property type="term" value="C:cytoplasm"/>
    <property type="evidence" value="ECO:0007669"/>
    <property type="project" value="UniProtKB-SubCell"/>
</dbReference>
<dbReference type="RefSeq" id="WP_141161209.1">
    <property type="nucleotide sequence ID" value="NZ_JAUSTB010000008.1"/>
</dbReference>
<keyword evidence="8" id="KW-1185">Reference proteome</keyword>
<keyword evidence="2" id="KW-0963">Cytoplasm</keyword>
<dbReference type="PANTHER" id="PTHR33164:SF5">
    <property type="entry name" value="ORGANIC HYDROPEROXIDE RESISTANCE TRANSCRIPTIONAL REGULATOR"/>
    <property type="match status" value="1"/>
</dbReference>
<name>A0AAJ1SVS6_9MICC</name>
<reference evidence="7 8" key="1">
    <citation type="submission" date="2023-07" db="EMBL/GenBank/DDBJ databases">
        <title>Sorghum-associated microbial communities from plants grown in Nebraska, USA.</title>
        <authorList>
            <person name="Schachtman D."/>
        </authorList>
    </citation>
    <scope>NUCLEOTIDE SEQUENCE [LARGE SCALE GENOMIC DNA]</scope>
    <source>
        <strain evidence="7 8">DS1001</strain>
    </source>
</reference>
<comment type="subcellular location">
    <subcellularLocation>
        <location evidence="1">Cytoplasm</location>
    </subcellularLocation>
</comment>
<dbReference type="Proteomes" id="UP001239267">
    <property type="component" value="Unassembled WGS sequence"/>
</dbReference>
<dbReference type="GO" id="GO:0003677">
    <property type="term" value="F:DNA binding"/>
    <property type="evidence" value="ECO:0007669"/>
    <property type="project" value="UniProtKB-KW"/>
</dbReference>
<evidence type="ECO:0000256" key="4">
    <source>
        <dbReference type="ARBA" id="ARBA00023125"/>
    </source>
</evidence>
<dbReference type="InterPro" id="IPR000835">
    <property type="entry name" value="HTH_MarR-typ"/>
</dbReference>
<keyword evidence="4 7" id="KW-0238">DNA-binding</keyword>
<dbReference type="PANTHER" id="PTHR33164">
    <property type="entry name" value="TRANSCRIPTIONAL REGULATOR, MARR FAMILY"/>
    <property type="match status" value="1"/>
</dbReference>
<dbReference type="GO" id="GO:0003700">
    <property type="term" value="F:DNA-binding transcription factor activity"/>
    <property type="evidence" value="ECO:0007669"/>
    <property type="project" value="InterPro"/>
</dbReference>
<evidence type="ECO:0000313" key="7">
    <source>
        <dbReference type="EMBL" id="MDQ0146753.1"/>
    </source>
</evidence>
<keyword evidence="3" id="KW-0805">Transcription regulation</keyword>
<dbReference type="SMART" id="SM00347">
    <property type="entry name" value="HTH_MARR"/>
    <property type="match status" value="1"/>
</dbReference>
<accession>A0AAJ1SVS6</accession>
<dbReference type="FunFam" id="1.10.10.10:FF:000163">
    <property type="entry name" value="MarR family transcriptional regulator"/>
    <property type="match status" value="1"/>
</dbReference>
<evidence type="ECO:0000256" key="2">
    <source>
        <dbReference type="ARBA" id="ARBA00022490"/>
    </source>
</evidence>
<dbReference type="PRINTS" id="PR00598">
    <property type="entry name" value="HTHMARR"/>
</dbReference>
<evidence type="ECO:0000256" key="5">
    <source>
        <dbReference type="ARBA" id="ARBA00023163"/>
    </source>
</evidence>
<dbReference type="SUPFAM" id="SSF46785">
    <property type="entry name" value="Winged helix' DNA-binding domain"/>
    <property type="match status" value="1"/>
</dbReference>
<evidence type="ECO:0000259" key="6">
    <source>
        <dbReference type="PROSITE" id="PS50995"/>
    </source>
</evidence>
<dbReference type="InterPro" id="IPR039422">
    <property type="entry name" value="MarR/SlyA-like"/>
</dbReference>
<dbReference type="Gene3D" id="1.10.10.10">
    <property type="entry name" value="Winged helix-like DNA-binding domain superfamily/Winged helix DNA-binding domain"/>
    <property type="match status" value="1"/>
</dbReference>
<dbReference type="GO" id="GO:0006950">
    <property type="term" value="P:response to stress"/>
    <property type="evidence" value="ECO:0007669"/>
    <property type="project" value="TreeGrafter"/>
</dbReference>
<dbReference type="InterPro" id="IPR036390">
    <property type="entry name" value="WH_DNA-bd_sf"/>
</dbReference>
<evidence type="ECO:0000256" key="1">
    <source>
        <dbReference type="ARBA" id="ARBA00004496"/>
    </source>
</evidence>
<sequence length="144" mass="15843">MTEAPRLDRQVCFALYSASRAATAVYRPVLDELGLTYPQYLVMLVLWESEPRGVKELGGELGLDSGTLSPLLKRLESLGFVERRRSGEDERRVAIHLTPAGRSLSEPARAIPQRLADAAGLSLDELEQLRSTLGKLTSALHESL</sequence>
<organism evidence="7 8">
    <name type="scientific">Pseudarthrobacter niigatensis</name>
    <dbReference type="NCBI Taxonomy" id="369935"/>
    <lineage>
        <taxon>Bacteria</taxon>
        <taxon>Bacillati</taxon>
        <taxon>Actinomycetota</taxon>
        <taxon>Actinomycetes</taxon>
        <taxon>Micrococcales</taxon>
        <taxon>Micrococcaceae</taxon>
        <taxon>Pseudarthrobacter</taxon>
    </lineage>
</organism>
<dbReference type="EMBL" id="JAUSTB010000008">
    <property type="protein sequence ID" value="MDQ0146753.1"/>
    <property type="molecule type" value="Genomic_DNA"/>
</dbReference>
<dbReference type="InterPro" id="IPR036388">
    <property type="entry name" value="WH-like_DNA-bd_sf"/>
</dbReference>
<dbReference type="InterPro" id="IPR055166">
    <property type="entry name" value="Transc_reg_Sar_Rot_HTH"/>
</dbReference>
<evidence type="ECO:0000313" key="8">
    <source>
        <dbReference type="Proteomes" id="UP001239267"/>
    </source>
</evidence>
<keyword evidence="5" id="KW-0804">Transcription</keyword>
<proteinExistence type="predicted"/>
<gene>
    <name evidence="7" type="ORF">J2T23_002655</name>
</gene>
<dbReference type="PROSITE" id="PS50995">
    <property type="entry name" value="HTH_MARR_2"/>
    <property type="match status" value="1"/>
</dbReference>
<protein>
    <submittedName>
        <fullName evidence="7">DNA-binding MarR family transcriptional regulator</fullName>
    </submittedName>
</protein>
<dbReference type="AlphaFoldDB" id="A0AAJ1SVS6"/>
<evidence type="ECO:0000256" key="3">
    <source>
        <dbReference type="ARBA" id="ARBA00023015"/>
    </source>
</evidence>
<feature type="domain" description="HTH marR-type" evidence="6">
    <location>
        <begin position="8"/>
        <end position="138"/>
    </location>
</feature>